<gene>
    <name evidence="2" type="ORF">Adt_24260</name>
</gene>
<comment type="caution">
    <text evidence="2">The sequence shown here is derived from an EMBL/GenBank/DDBJ whole genome shotgun (WGS) entry which is preliminary data.</text>
</comment>
<keyword evidence="3" id="KW-1185">Reference proteome</keyword>
<dbReference type="AlphaFoldDB" id="A0ABD1SDF8"/>
<evidence type="ECO:0000256" key="1">
    <source>
        <dbReference type="SAM" id="Coils"/>
    </source>
</evidence>
<organism evidence="2 3">
    <name type="scientific">Abeliophyllum distichum</name>
    <dbReference type="NCBI Taxonomy" id="126358"/>
    <lineage>
        <taxon>Eukaryota</taxon>
        <taxon>Viridiplantae</taxon>
        <taxon>Streptophyta</taxon>
        <taxon>Embryophyta</taxon>
        <taxon>Tracheophyta</taxon>
        <taxon>Spermatophyta</taxon>
        <taxon>Magnoliopsida</taxon>
        <taxon>eudicotyledons</taxon>
        <taxon>Gunneridae</taxon>
        <taxon>Pentapetalae</taxon>
        <taxon>asterids</taxon>
        <taxon>lamiids</taxon>
        <taxon>Lamiales</taxon>
        <taxon>Oleaceae</taxon>
        <taxon>Forsythieae</taxon>
        <taxon>Abeliophyllum</taxon>
    </lineage>
</organism>
<evidence type="ECO:0000313" key="2">
    <source>
        <dbReference type="EMBL" id="KAL2498710.1"/>
    </source>
</evidence>
<dbReference type="Proteomes" id="UP001604336">
    <property type="component" value="Unassembled WGS sequence"/>
</dbReference>
<feature type="coiled-coil region" evidence="1">
    <location>
        <begin position="62"/>
        <end position="89"/>
    </location>
</feature>
<proteinExistence type="predicted"/>
<dbReference type="EMBL" id="JBFOLK010000007">
    <property type="protein sequence ID" value="KAL2498710.1"/>
    <property type="molecule type" value="Genomic_DNA"/>
</dbReference>
<sequence>MKTKYEIELKAAKECLKQTRDQKRTVEASQKCVEEAQKLAEDWTLTAETALATAKNNLETVVVEKEKSLVATKQELEKVRAERADADAKAVVAYQDVFMDTPEYQDLIQRLMTIGGEQLVERIMETHLEWNISFLHQAPTEVPAYEAVPGDKRDGTQDQITPLVVEEGPQCADP</sequence>
<keyword evidence="1" id="KW-0175">Coiled coil</keyword>
<accession>A0ABD1SDF8</accession>
<reference evidence="3" key="1">
    <citation type="submission" date="2024-07" db="EMBL/GenBank/DDBJ databases">
        <title>Two chromosome-level genome assemblies of Korean endemic species Abeliophyllum distichum and Forsythia ovata (Oleaceae).</title>
        <authorList>
            <person name="Jang H."/>
        </authorList>
    </citation>
    <scope>NUCLEOTIDE SEQUENCE [LARGE SCALE GENOMIC DNA]</scope>
</reference>
<protein>
    <submittedName>
        <fullName evidence="2">Uncharacterized protein</fullName>
    </submittedName>
</protein>
<evidence type="ECO:0000313" key="3">
    <source>
        <dbReference type="Proteomes" id="UP001604336"/>
    </source>
</evidence>
<name>A0ABD1SDF8_9LAMI</name>